<evidence type="ECO:0008006" key="5">
    <source>
        <dbReference type="Google" id="ProtNLM"/>
    </source>
</evidence>
<dbReference type="EMBL" id="JAUEPP010000001">
    <property type="protein sequence ID" value="KAK3354528.1"/>
    <property type="molecule type" value="Genomic_DNA"/>
</dbReference>
<gene>
    <name evidence="3" type="ORF">B0H65DRAFT_448791</name>
</gene>
<reference evidence="3" key="2">
    <citation type="submission" date="2023-06" db="EMBL/GenBank/DDBJ databases">
        <authorList>
            <consortium name="Lawrence Berkeley National Laboratory"/>
            <person name="Haridas S."/>
            <person name="Hensen N."/>
            <person name="Bonometti L."/>
            <person name="Westerberg I."/>
            <person name="Brannstrom I.O."/>
            <person name="Guillou S."/>
            <person name="Cros-Aarteil S."/>
            <person name="Calhoun S."/>
            <person name="Kuo A."/>
            <person name="Mondo S."/>
            <person name="Pangilinan J."/>
            <person name="Riley R."/>
            <person name="Labutti K."/>
            <person name="Andreopoulos B."/>
            <person name="Lipzen A."/>
            <person name="Chen C."/>
            <person name="Yanf M."/>
            <person name="Daum C."/>
            <person name="Ng V."/>
            <person name="Clum A."/>
            <person name="Steindorff A."/>
            <person name="Ohm R."/>
            <person name="Martin F."/>
            <person name="Silar P."/>
            <person name="Natvig D."/>
            <person name="Lalanne C."/>
            <person name="Gautier V."/>
            <person name="Ament-Velasquez S.L."/>
            <person name="Kruys A."/>
            <person name="Hutchinson M.I."/>
            <person name="Powell A.J."/>
            <person name="Barry K."/>
            <person name="Miller A.N."/>
            <person name="Grigoriev I.V."/>
            <person name="Debuchy R."/>
            <person name="Gladieux P."/>
            <person name="Thoren M.H."/>
            <person name="Johannesson H."/>
        </authorList>
    </citation>
    <scope>NUCLEOTIDE SEQUENCE</scope>
    <source>
        <strain evidence="3">CBS 560.94</strain>
    </source>
</reference>
<protein>
    <recommendedName>
        <fullName evidence="5">Secreted protein</fullName>
    </recommendedName>
</protein>
<keyword evidence="4" id="KW-1185">Reference proteome</keyword>
<dbReference type="RefSeq" id="XP_062685906.1">
    <property type="nucleotide sequence ID" value="XM_062825915.1"/>
</dbReference>
<evidence type="ECO:0000256" key="2">
    <source>
        <dbReference type="SAM" id="SignalP"/>
    </source>
</evidence>
<name>A0AAE0JNQ3_9PEZI</name>
<accession>A0AAE0JNQ3</accession>
<dbReference type="AlphaFoldDB" id="A0AAE0JNQ3"/>
<proteinExistence type="predicted"/>
<comment type="caution">
    <text evidence="3">The sequence shown here is derived from an EMBL/GenBank/DDBJ whole genome shotgun (WGS) entry which is preliminary data.</text>
</comment>
<evidence type="ECO:0000313" key="3">
    <source>
        <dbReference type="EMBL" id="KAK3354528.1"/>
    </source>
</evidence>
<dbReference type="GeneID" id="87863069"/>
<feature type="region of interest" description="Disordered" evidence="1">
    <location>
        <begin position="34"/>
        <end position="54"/>
    </location>
</feature>
<reference evidence="3" key="1">
    <citation type="journal article" date="2023" name="Mol. Phylogenet. Evol.">
        <title>Genome-scale phylogeny and comparative genomics of the fungal order Sordariales.</title>
        <authorList>
            <person name="Hensen N."/>
            <person name="Bonometti L."/>
            <person name="Westerberg I."/>
            <person name="Brannstrom I.O."/>
            <person name="Guillou S."/>
            <person name="Cros-Aarteil S."/>
            <person name="Calhoun S."/>
            <person name="Haridas S."/>
            <person name="Kuo A."/>
            <person name="Mondo S."/>
            <person name="Pangilinan J."/>
            <person name="Riley R."/>
            <person name="LaButti K."/>
            <person name="Andreopoulos B."/>
            <person name="Lipzen A."/>
            <person name="Chen C."/>
            <person name="Yan M."/>
            <person name="Daum C."/>
            <person name="Ng V."/>
            <person name="Clum A."/>
            <person name="Steindorff A."/>
            <person name="Ohm R.A."/>
            <person name="Martin F."/>
            <person name="Silar P."/>
            <person name="Natvig D.O."/>
            <person name="Lalanne C."/>
            <person name="Gautier V."/>
            <person name="Ament-Velasquez S.L."/>
            <person name="Kruys A."/>
            <person name="Hutchinson M.I."/>
            <person name="Powell A.J."/>
            <person name="Barry K."/>
            <person name="Miller A.N."/>
            <person name="Grigoriev I.V."/>
            <person name="Debuchy R."/>
            <person name="Gladieux P."/>
            <person name="Hiltunen Thoren M."/>
            <person name="Johannesson H."/>
        </authorList>
    </citation>
    <scope>NUCLEOTIDE SEQUENCE</scope>
    <source>
        <strain evidence="3">CBS 560.94</strain>
    </source>
</reference>
<feature type="compositionally biased region" description="Polar residues" evidence="1">
    <location>
        <begin position="34"/>
        <end position="49"/>
    </location>
</feature>
<feature type="signal peptide" evidence="2">
    <location>
        <begin position="1"/>
        <end position="30"/>
    </location>
</feature>
<keyword evidence="2" id="KW-0732">Signal</keyword>
<dbReference type="Proteomes" id="UP001278500">
    <property type="component" value="Unassembled WGS sequence"/>
</dbReference>
<feature type="chain" id="PRO_5042112588" description="Secreted protein" evidence="2">
    <location>
        <begin position="31"/>
        <end position="70"/>
    </location>
</feature>
<organism evidence="3 4">
    <name type="scientific">Neurospora tetraspora</name>
    <dbReference type="NCBI Taxonomy" id="94610"/>
    <lineage>
        <taxon>Eukaryota</taxon>
        <taxon>Fungi</taxon>
        <taxon>Dikarya</taxon>
        <taxon>Ascomycota</taxon>
        <taxon>Pezizomycotina</taxon>
        <taxon>Sordariomycetes</taxon>
        <taxon>Sordariomycetidae</taxon>
        <taxon>Sordariales</taxon>
        <taxon>Sordariaceae</taxon>
        <taxon>Neurospora</taxon>
    </lineage>
</organism>
<sequence length="70" mass="7974">MSQCRVGRWRWWRWWSLAVCLPFRLTLNHARSTVGATTSAPTGTCSDESASLVPRRARQAKLQETCVNKP</sequence>
<evidence type="ECO:0000256" key="1">
    <source>
        <dbReference type="SAM" id="MobiDB-lite"/>
    </source>
</evidence>
<evidence type="ECO:0000313" key="4">
    <source>
        <dbReference type="Proteomes" id="UP001278500"/>
    </source>
</evidence>